<organism evidence="1 2">
    <name type="scientific">Allacma fusca</name>
    <dbReference type="NCBI Taxonomy" id="39272"/>
    <lineage>
        <taxon>Eukaryota</taxon>
        <taxon>Metazoa</taxon>
        <taxon>Ecdysozoa</taxon>
        <taxon>Arthropoda</taxon>
        <taxon>Hexapoda</taxon>
        <taxon>Collembola</taxon>
        <taxon>Symphypleona</taxon>
        <taxon>Sminthuridae</taxon>
        <taxon>Allacma</taxon>
    </lineage>
</organism>
<accession>A0A8J2KNJ6</accession>
<sequence>HAQEGITGTVPAACPWQVVIIPALQPTTGTVLHASTTTWASIAPNFIIGMGILANVILGPTHVFPATTGTAQHALISAVNLRIYYTPLGIVANWGGCDVRLSSLALISLLTMAINKGCE</sequence>
<dbReference type="Proteomes" id="UP000708208">
    <property type="component" value="Unassembled WGS sequence"/>
</dbReference>
<keyword evidence="2" id="KW-1185">Reference proteome</keyword>
<evidence type="ECO:0000313" key="2">
    <source>
        <dbReference type="Proteomes" id="UP000708208"/>
    </source>
</evidence>
<dbReference type="EMBL" id="CAJVCH010456078">
    <property type="protein sequence ID" value="CAG7819667.1"/>
    <property type="molecule type" value="Genomic_DNA"/>
</dbReference>
<evidence type="ECO:0000313" key="1">
    <source>
        <dbReference type="EMBL" id="CAG7819667.1"/>
    </source>
</evidence>
<reference evidence="1" key="1">
    <citation type="submission" date="2021-06" db="EMBL/GenBank/DDBJ databases">
        <authorList>
            <person name="Hodson N. C."/>
            <person name="Mongue J. A."/>
            <person name="Jaron S. K."/>
        </authorList>
    </citation>
    <scope>NUCLEOTIDE SEQUENCE</scope>
</reference>
<dbReference type="AlphaFoldDB" id="A0A8J2KNJ6"/>
<gene>
    <name evidence="1" type="ORF">AFUS01_LOCUS30098</name>
</gene>
<comment type="caution">
    <text evidence="1">The sequence shown here is derived from an EMBL/GenBank/DDBJ whole genome shotgun (WGS) entry which is preliminary data.</text>
</comment>
<proteinExistence type="predicted"/>
<protein>
    <submittedName>
        <fullName evidence="1">Uncharacterized protein</fullName>
    </submittedName>
</protein>
<name>A0A8J2KNJ6_9HEXA</name>
<feature type="non-terminal residue" evidence="1">
    <location>
        <position position="1"/>
    </location>
</feature>